<evidence type="ECO:0000256" key="7">
    <source>
        <dbReference type="ARBA" id="ARBA00023012"/>
    </source>
</evidence>
<evidence type="ECO:0000256" key="6">
    <source>
        <dbReference type="ARBA" id="ARBA00022777"/>
    </source>
</evidence>
<dbReference type="InterPro" id="IPR003018">
    <property type="entry name" value="GAF"/>
</dbReference>
<dbReference type="Pfam" id="PF00072">
    <property type="entry name" value="Response_reg"/>
    <property type="match status" value="3"/>
</dbReference>
<accession>A0ABU7IAP7</accession>
<feature type="domain" description="Response regulatory" evidence="12">
    <location>
        <begin position="930"/>
        <end position="1046"/>
    </location>
</feature>
<feature type="transmembrane region" description="Helical" evidence="10">
    <location>
        <begin position="175"/>
        <end position="198"/>
    </location>
</feature>
<evidence type="ECO:0000256" key="4">
    <source>
        <dbReference type="ARBA" id="ARBA00022553"/>
    </source>
</evidence>
<dbReference type="Pfam" id="PF05227">
    <property type="entry name" value="CHASE3"/>
    <property type="match status" value="1"/>
</dbReference>
<dbReference type="InterPro" id="IPR005467">
    <property type="entry name" value="His_kinase_dom"/>
</dbReference>
<evidence type="ECO:0000256" key="5">
    <source>
        <dbReference type="ARBA" id="ARBA00022679"/>
    </source>
</evidence>
<dbReference type="InterPro" id="IPR001789">
    <property type="entry name" value="Sig_transdc_resp-reg_receiver"/>
</dbReference>
<dbReference type="InterPro" id="IPR011006">
    <property type="entry name" value="CheY-like_superfamily"/>
</dbReference>
<dbReference type="SMART" id="SM00387">
    <property type="entry name" value="HATPase_c"/>
    <property type="match status" value="1"/>
</dbReference>
<dbReference type="CDD" id="cd19410">
    <property type="entry name" value="HK9-like_sensor"/>
    <property type="match status" value="1"/>
</dbReference>
<comment type="caution">
    <text evidence="14">The sequence shown here is derived from an EMBL/GenBank/DDBJ whole genome shotgun (WGS) entry which is preliminary data.</text>
</comment>
<dbReference type="PRINTS" id="PR00344">
    <property type="entry name" value="BCTRLSENSOR"/>
</dbReference>
<dbReference type="EC" id="2.7.13.3" evidence="3"/>
<evidence type="ECO:0000256" key="2">
    <source>
        <dbReference type="ARBA" id="ARBA00004370"/>
    </source>
</evidence>
<evidence type="ECO:0000259" key="13">
    <source>
        <dbReference type="PROSITE" id="PS50885"/>
    </source>
</evidence>
<evidence type="ECO:0000256" key="3">
    <source>
        <dbReference type="ARBA" id="ARBA00012438"/>
    </source>
</evidence>
<keyword evidence="7" id="KW-0902">Two-component regulatory system</keyword>
<dbReference type="RefSeq" id="WP_330108835.1">
    <property type="nucleotide sequence ID" value="NZ_JAZDQT010000003.1"/>
</dbReference>
<dbReference type="PROSITE" id="PS50885">
    <property type="entry name" value="HAMP"/>
    <property type="match status" value="1"/>
</dbReference>
<feature type="modified residue" description="4-aspartylphosphate" evidence="8">
    <location>
        <position position="857"/>
    </location>
</feature>
<dbReference type="SUPFAM" id="SSF55781">
    <property type="entry name" value="GAF domain-like"/>
    <property type="match status" value="1"/>
</dbReference>
<keyword evidence="4 8" id="KW-0597">Phosphoprotein</keyword>
<dbReference type="Gene3D" id="3.30.565.10">
    <property type="entry name" value="Histidine kinase-like ATPase, C-terminal domain"/>
    <property type="match status" value="1"/>
</dbReference>
<evidence type="ECO:0000256" key="9">
    <source>
        <dbReference type="SAM" id="Coils"/>
    </source>
</evidence>
<name>A0ABU7IAP7_9SPHI</name>
<evidence type="ECO:0000256" key="1">
    <source>
        <dbReference type="ARBA" id="ARBA00000085"/>
    </source>
</evidence>
<dbReference type="Pfam" id="PF13185">
    <property type="entry name" value="GAF_2"/>
    <property type="match status" value="1"/>
</dbReference>
<feature type="domain" description="HAMP" evidence="13">
    <location>
        <begin position="220"/>
        <end position="272"/>
    </location>
</feature>
<keyword evidence="9" id="KW-0175">Coiled coil</keyword>
<organism evidence="14 15">
    <name type="scientific">Pedobacter albus</name>
    <dbReference type="NCBI Taxonomy" id="3113905"/>
    <lineage>
        <taxon>Bacteria</taxon>
        <taxon>Pseudomonadati</taxon>
        <taxon>Bacteroidota</taxon>
        <taxon>Sphingobacteriia</taxon>
        <taxon>Sphingobacteriales</taxon>
        <taxon>Sphingobacteriaceae</taxon>
        <taxon>Pedobacter</taxon>
    </lineage>
</organism>
<evidence type="ECO:0000313" key="14">
    <source>
        <dbReference type="EMBL" id="MEE1946531.1"/>
    </source>
</evidence>
<dbReference type="SUPFAM" id="SSF55874">
    <property type="entry name" value="ATPase domain of HSP90 chaperone/DNA topoisomerase II/histidine kinase"/>
    <property type="match status" value="1"/>
</dbReference>
<sequence length="1197" mass="134193">MKLSLKSNLRLGLGLSLIILILSSLASYVSIRNLIKSSDLVSHSNEVMNNLDNIISTLKDAETGQRGFLLTNNQVFLQPYVGAKEKVNALFRQLEDNTKDNNYQQRKLSELKQILDTRLTILEKTVDQKMNGGTVTEKTLLDGKSYMDNVRQLIKDMQTEERRLLAVRTADMNTLAGYTPLLIILAAVLSLLITIFFYRKVASDFDERQLLQQELQAINYETAERINVIQGIAQQISKGDYKIRMDDAVKDGLGSLAGSLNNMAESLQYSFGLLEDKEWLQSGIAKLNDQMVGEKDIKTLANDMLINIVEHTKSHVAALYLLEDDKKLYLTGGYALMGNEMKAQFAMGEGLIGQCMEMDKLILLDEIPEGEITISYATGQTKPKNVVAFPLHRDGLLIGVIELASLNAYTPRKLEFLSSISGNIGTAIHVAQNRKKLQEFLEETQAQAEELQAQHSELEGLNAELEAQTQKIQASEEELRVQQEELLQSNQELEERTSLLEEKNQLIQERNLDIQQKAAELEQSTRYKSEFLANMSHELRTPLNSILLLSKLMADNEELDKEYTEYAAVIQSSGQGLLSLIDEILDLSKIEAGKMDLDIAEVQTEEVITDMRALFTPIAKDRKLTMEIEVAKEVPALIETDKMRLEQILKNLLSNALKFTNEGKVRLSVAANLNYKTLVFKVKDTGIGIAKDKLGMVFEAFQQADGSTRRKFGGTGLGLSISRELAKLLGGDIHLESEENVGSEFTLTIPFNYVDKEAYQEGQLANREMQDKNRYIEPVVAPLPSYTVDVIPGEVADDRNSIGEKDKVILIIEDDTAFAKTLLDFTRKRNYKGIVAVRGDVGIEMANQYNPLAILLDIQLPIKDGWQVMEELKSNPTTRPIPVHIMSSLSVKKESLLKGAVDFINKPVALEHMKQIFEKLEDALSRYPKKVLIVEENEQHAKALSYFLSNSNIHTMVARNVNESIEALKKKEVDCVILDMGIPDKNAYETLETIKKNDGLENLPIIIFTGKNLSKGEESRIKQYADSIVVKTAHSYQRILDEAGLFLHLVEQKEKQQKPLLKDNLGGLNDVLKGKTVLIADDDVRNIFSLTKALEQHQMKVLPAIDGKEALKVLGENPKVDVVLMDMMMPELDGYETTRAIRAMGGYKQLPILAVTAKAMMGDREKCIAAGASDYISKPVDVDQLISLLRVWLYDKV</sequence>
<dbReference type="PROSITE" id="PS50110">
    <property type="entry name" value="RESPONSE_REGULATORY"/>
    <property type="match status" value="3"/>
</dbReference>
<evidence type="ECO:0000313" key="15">
    <source>
        <dbReference type="Proteomes" id="UP001336835"/>
    </source>
</evidence>
<dbReference type="Gene3D" id="6.10.340.10">
    <property type="match status" value="1"/>
</dbReference>
<dbReference type="CDD" id="cd17546">
    <property type="entry name" value="REC_hyHK_CKI1_RcsC-like"/>
    <property type="match status" value="1"/>
</dbReference>
<dbReference type="CDD" id="cd16922">
    <property type="entry name" value="HATPase_EvgS-ArcB-TorS-like"/>
    <property type="match status" value="1"/>
</dbReference>
<comment type="catalytic activity">
    <reaction evidence="1">
        <text>ATP + protein L-histidine = ADP + protein N-phospho-L-histidine.</text>
        <dbReference type="EC" id="2.7.13.3"/>
    </reaction>
</comment>
<gene>
    <name evidence="14" type="ORF">VRU48_15505</name>
</gene>
<dbReference type="InterPro" id="IPR036097">
    <property type="entry name" value="HisK_dim/P_sf"/>
</dbReference>
<dbReference type="InterPro" id="IPR004358">
    <property type="entry name" value="Sig_transdc_His_kin-like_C"/>
</dbReference>
<dbReference type="SMART" id="SM00448">
    <property type="entry name" value="REC"/>
    <property type="match status" value="3"/>
</dbReference>
<feature type="domain" description="Response regulatory" evidence="12">
    <location>
        <begin position="1076"/>
        <end position="1193"/>
    </location>
</feature>
<dbReference type="InterPro" id="IPR029016">
    <property type="entry name" value="GAF-like_dom_sf"/>
</dbReference>
<proteinExistence type="predicted"/>
<dbReference type="PANTHER" id="PTHR45339">
    <property type="entry name" value="HYBRID SIGNAL TRANSDUCTION HISTIDINE KINASE J"/>
    <property type="match status" value="1"/>
</dbReference>
<dbReference type="SUPFAM" id="SSF47384">
    <property type="entry name" value="Homodimeric domain of signal transducing histidine kinase"/>
    <property type="match status" value="1"/>
</dbReference>
<evidence type="ECO:0000259" key="11">
    <source>
        <dbReference type="PROSITE" id="PS50109"/>
    </source>
</evidence>
<dbReference type="InterPro" id="IPR003594">
    <property type="entry name" value="HATPase_dom"/>
</dbReference>
<protein>
    <recommendedName>
        <fullName evidence="3">histidine kinase</fullName>
        <ecNumber evidence="3">2.7.13.3</ecNumber>
    </recommendedName>
</protein>
<dbReference type="Pfam" id="PF00512">
    <property type="entry name" value="HisKA"/>
    <property type="match status" value="1"/>
</dbReference>
<keyword evidence="15" id="KW-1185">Reference proteome</keyword>
<feature type="modified residue" description="4-aspartylphosphate" evidence="8">
    <location>
        <position position="979"/>
    </location>
</feature>
<feature type="domain" description="Histidine kinase" evidence="11">
    <location>
        <begin position="534"/>
        <end position="753"/>
    </location>
</feature>
<dbReference type="CDD" id="cd00082">
    <property type="entry name" value="HisKA"/>
    <property type="match status" value="1"/>
</dbReference>
<comment type="subcellular location">
    <subcellularLocation>
        <location evidence="2">Membrane</location>
    </subcellularLocation>
</comment>
<dbReference type="InterPro" id="IPR007891">
    <property type="entry name" value="CHASE3"/>
</dbReference>
<dbReference type="CDD" id="cd06225">
    <property type="entry name" value="HAMP"/>
    <property type="match status" value="1"/>
</dbReference>
<dbReference type="Gene3D" id="3.30.450.40">
    <property type="match status" value="1"/>
</dbReference>
<keyword evidence="5" id="KW-0808">Transferase</keyword>
<evidence type="ECO:0000256" key="10">
    <source>
        <dbReference type="SAM" id="Phobius"/>
    </source>
</evidence>
<feature type="modified residue" description="4-aspartylphosphate" evidence="8">
    <location>
        <position position="1126"/>
    </location>
</feature>
<dbReference type="SMART" id="SM00388">
    <property type="entry name" value="HisKA"/>
    <property type="match status" value="1"/>
</dbReference>
<dbReference type="Pfam" id="PF00672">
    <property type="entry name" value="HAMP"/>
    <property type="match status" value="1"/>
</dbReference>
<dbReference type="PANTHER" id="PTHR45339:SF1">
    <property type="entry name" value="HYBRID SIGNAL TRANSDUCTION HISTIDINE KINASE J"/>
    <property type="match status" value="1"/>
</dbReference>
<evidence type="ECO:0000256" key="8">
    <source>
        <dbReference type="PROSITE-ProRule" id="PRU00169"/>
    </source>
</evidence>
<keyword evidence="10" id="KW-0472">Membrane</keyword>
<evidence type="ECO:0000259" key="12">
    <source>
        <dbReference type="PROSITE" id="PS50110"/>
    </source>
</evidence>
<feature type="coiled-coil region" evidence="9">
    <location>
        <begin position="434"/>
        <end position="524"/>
    </location>
</feature>
<dbReference type="Gene3D" id="3.40.50.2300">
    <property type="match status" value="3"/>
</dbReference>
<dbReference type="Proteomes" id="UP001336835">
    <property type="component" value="Unassembled WGS sequence"/>
</dbReference>
<keyword evidence="6" id="KW-0418">Kinase</keyword>
<dbReference type="PROSITE" id="PS50109">
    <property type="entry name" value="HIS_KIN"/>
    <property type="match status" value="1"/>
</dbReference>
<dbReference type="InterPro" id="IPR036890">
    <property type="entry name" value="HATPase_C_sf"/>
</dbReference>
<feature type="domain" description="Response regulatory" evidence="12">
    <location>
        <begin position="808"/>
        <end position="921"/>
    </location>
</feature>
<dbReference type="CDD" id="cd00156">
    <property type="entry name" value="REC"/>
    <property type="match status" value="1"/>
</dbReference>
<dbReference type="SUPFAM" id="SSF52172">
    <property type="entry name" value="CheY-like"/>
    <property type="match status" value="3"/>
</dbReference>
<dbReference type="Gene3D" id="1.10.287.130">
    <property type="match status" value="1"/>
</dbReference>
<dbReference type="InterPro" id="IPR003660">
    <property type="entry name" value="HAMP_dom"/>
</dbReference>
<reference evidence="14 15" key="1">
    <citation type="submission" date="2024-01" db="EMBL/GenBank/DDBJ databases">
        <title>Pedobacter sp. nov., isolated from fresh soil.</title>
        <authorList>
            <person name="Le N.T.T."/>
        </authorList>
    </citation>
    <scope>NUCLEOTIDE SEQUENCE [LARGE SCALE GENOMIC DNA]</scope>
    <source>
        <strain evidence="14 15">KR3-3</strain>
    </source>
</reference>
<dbReference type="Pfam" id="PF02518">
    <property type="entry name" value="HATPase_c"/>
    <property type="match status" value="1"/>
</dbReference>
<dbReference type="InterPro" id="IPR003661">
    <property type="entry name" value="HisK_dim/P_dom"/>
</dbReference>
<keyword evidence="10" id="KW-0812">Transmembrane</keyword>
<keyword evidence="10" id="KW-1133">Transmembrane helix</keyword>
<dbReference type="SMART" id="SM00304">
    <property type="entry name" value="HAMP"/>
    <property type="match status" value="1"/>
</dbReference>
<dbReference type="EMBL" id="JAZDQT010000003">
    <property type="protein sequence ID" value="MEE1946531.1"/>
    <property type="molecule type" value="Genomic_DNA"/>
</dbReference>